<sequence length="89" mass="10153">MNSLRTNFSLQELVDNADIGKGAPCHHFIIASTTTIGIEVLLVHPTLKKKLSSRAILLDATCRRDQAIGIFHSMRARWFYSHVFEIWRS</sequence>
<proteinExistence type="predicted"/>
<evidence type="ECO:0000313" key="1">
    <source>
        <dbReference type="EMBL" id="TXG74991.1"/>
    </source>
</evidence>
<evidence type="ECO:0000313" key="2">
    <source>
        <dbReference type="Proteomes" id="UP000322667"/>
    </source>
</evidence>
<dbReference type="Proteomes" id="UP000322667">
    <property type="component" value="Unassembled WGS sequence"/>
</dbReference>
<dbReference type="EMBL" id="ML697081">
    <property type="protein sequence ID" value="TXG74991.1"/>
    <property type="molecule type" value="Genomic_DNA"/>
</dbReference>
<gene>
    <name evidence="1" type="ORF">ES332_1Z024600v1</name>
</gene>
<dbReference type="AlphaFoldDB" id="A0A5C7J0D8"/>
<reference evidence="1 2" key="1">
    <citation type="submission" date="2019-07" db="EMBL/GenBank/DDBJ databases">
        <title>WGS assembly of Gossypium tomentosum.</title>
        <authorList>
            <person name="Chen Z.J."/>
            <person name="Sreedasyam A."/>
            <person name="Ando A."/>
            <person name="Song Q."/>
            <person name="De L."/>
            <person name="Hulse-Kemp A."/>
            <person name="Ding M."/>
            <person name="Ye W."/>
            <person name="Kirkbride R."/>
            <person name="Jenkins J."/>
            <person name="Plott C."/>
            <person name="Lovell J."/>
            <person name="Lin Y.-M."/>
            <person name="Vaughn R."/>
            <person name="Liu B."/>
            <person name="Li W."/>
            <person name="Simpson S."/>
            <person name="Scheffler B."/>
            <person name="Saski C."/>
            <person name="Grover C."/>
            <person name="Hu G."/>
            <person name="Conover J."/>
            <person name="Carlson J."/>
            <person name="Shu S."/>
            <person name="Boston L."/>
            <person name="Williams M."/>
            <person name="Peterson D."/>
            <person name="Mcgee K."/>
            <person name="Jones D."/>
            <person name="Wendel J."/>
            <person name="Stelly D."/>
            <person name="Grimwood J."/>
            <person name="Schmutz J."/>
        </authorList>
    </citation>
    <scope>NUCLEOTIDE SEQUENCE [LARGE SCALE GENOMIC DNA]</scope>
    <source>
        <strain evidence="1">7179.01</strain>
    </source>
</reference>
<organism evidence="1 2">
    <name type="scientific">Gossypium tomentosum</name>
    <name type="common">Hawaiian cotton</name>
    <name type="synonym">Gossypium sandvicense</name>
    <dbReference type="NCBI Taxonomy" id="34277"/>
    <lineage>
        <taxon>Eukaryota</taxon>
        <taxon>Viridiplantae</taxon>
        <taxon>Streptophyta</taxon>
        <taxon>Embryophyta</taxon>
        <taxon>Tracheophyta</taxon>
        <taxon>Spermatophyta</taxon>
        <taxon>Magnoliopsida</taxon>
        <taxon>eudicotyledons</taxon>
        <taxon>Gunneridae</taxon>
        <taxon>Pentapetalae</taxon>
        <taxon>rosids</taxon>
        <taxon>malvids</taxon>
        <taxon>Malvales</taxon>
        <taxon>Malvaceae</taxon>
        <taxon>Malvoideae</taxon>
        <taxon>Gossypium</taxon>
    </lineage>
</organism>
<keyword evidence="2" id="KW-1185">Reference proteome</keyword>
<protein>
    <submittedName>
        <fullName evidence="1">Uncharacterized protein</fullName>
    </submittedName>
</protein>
<name>A0A5C7J0D8_GOSTO</name>
<accession>A0A5C7J0D8</accession>